<evidence type="ECO:0000256" key="5">
    <source>
        <dbReference type="ARBA" id="ARBA00022984"/>
    </source>
</evidence>
<dbReference type="GO" id="GO:0009252">
    <property type="term" value="P:peptidoglycan biosynthetic process"/>
    <property type="evidence" value="ECO:0007669"/>
    <property type="project" value="UniProtKB-UniPathway"/>
</dbReference>
<evidence type="ECO:0000256" key="6">
    <source>
        <dbReference type="ARBA" id="ARBA00023316"/>
    </source>
</evidence>
<dbReference type="Gene3D" id="2.40.440.10">
    <property type="entry name" value="L,D-transpeptidase catalytic domain-like"/>
    <property type="match status" value="1"/>
</dbReference>
<dbReference type="PROSITE" id="PS52029">
    <property type="entry name" value="LD_TPASE"/>
    <property type="match status" value="1"/>
</dbReference>
<dbReference type="InterPro" id="IPR045380">
    <property type="entry name" value="LD_TPept_scaffold_dom"/>
</dbReference>
<dbReference type="SUPFAM" id="SSF141523">
    <property type="entry name" value="L,D-transpeptidase catalytic domain-like"/>
    <property type="match status" value="1"/>
</dbReference>
<keyword evidence="3" id="KW-0808">Transferase</keyword>
<accession>A0A246G8L3</accession>
<dbReference type="GO" id="GO:0004180">
    <property type="term" value="F:carboxypeptidase activity"/>
    <property type="evidence" value="ECO:0007669"/>
    <property type="project" value="UniProtKB-ARBA"/>
</dbReference>
<dbReference type="InterPro" id="IPR002477">
    <property type="entry name" value="Peptidoglycan-bd-like"/>
</dbReference>
<feature type="active site" description="Proton donor/acceptor" evidence="7">
    <location>
        <position position="408"/>
    </location>
</feature>
<organism evidence="9 10">
    <name type="scientific">Flavobacterium columnare</name>
    <dbReference type="NCBI Taxonomy" id="996"/>
    <lineage>
        <taxon>Bacteria</taxon>
        <taxon>Pseudomonadati</taxon>
        <taxon>Bacteroidota</taxon>
        <taxon>Flavobacteriia</taxon>
        <taxon>Flavobacteriales</taxon>
        <taxon>Flavobacteriaceae</taxon>
        <taxon>Flavobacterium</taxon>
    </lineage>
</organism>
<dbReference type="Pfam" id="PF01471">
    <property type="entry name" value="PG_binding_1"/>
    <property type="match status" value="1"/>
</dbReference>
<keyword evidence="5 7" id="KW-0573">Peptidoglycan synthesis</keyword>
<comment type="similarity">
    <text evidence="2">Belongs to the YkuD family.</text>
</comment>
<dbReference type="GO" id="GO:0008360">
    <property type="term" value="P:regulation of cell shape"/>
    <property type="evidence" value="ECO:0007669"/>
    <property type="project" value="UniProtKB-UniRule"/>
</dbReference>
<gene>
    <name evidence="9" type="ORF">BWK62_12125</name>
</gene>
<protein>
    <recommendedName>
        <fullName evidence="8">L,D-TPase catalytic domain-containing protein</fullName>
    </recommendedName>
</protein>
<evidence type="ECO:0000259" key="8">
    <source>
        <dbReference type="PROSITE" id="PS52029"/>
    </source>
</evidence>
<dbReference type="GO" id="GO:0071555">
    <property type="term" value="P:cell wall organization"/>
    <property type="evidence" value="ECO:0007669"/>
    <property type="project" value="UniProtKB-UniRule"/>
</dbReference>
<feature type="active site" description="Nucleophile" evidence="7">
    <location>
        <position position="427"/>
    </location>
</feature>
<keyword evidence="6 7" id="KW-0961">Cell wall biogenesis/degradation</keyword>
<reference evidence="9 10" key="1">
    <citation type="journal article" date="2017" name="Infect. Genet. Evol.">
        <title>Comparative genome analysis of fish pathogen Flavobacterium columnare reveals extensive sequence diversity within the species.</title>
        <authorList>
            <person name="Kayansamruaj P."/>
            <person name="Dong H.T."/>
            <person name="Hirono I."/>
            <person name="Kondo H."/>
            <person name="Senapin S."/>
            <person name="Rodkhum C."/>
        </authorList>
    </citation>
    <scope>NUCLEOTIDE SEQUENCE [LARGE SCALE GENOMIC DNA]</scope>
    <source>
        <strain evidence="9 10">1214</strain>
    </source>
</reference>
<proteinExistence type="inferred from homology"/>
<dbReference type="EMBL" id="MTCY01000042">
    <property type="protein sequence ID" value="OWP75352.1"/>
    <property type="molecule type" value="Genomic_DNA"/>
</dbReference>
<dbReference type="AlphaFoldDB" id="A0A246G8L3"/>
<evidence type="ECO:0000256" key="2">
    <source>
        <dbReference type="ARBA" id="ARBA00005992"/>
    </source>
</evidence>
<dbReference type="InterPro" id="IPR038063">
    <property type="entry name" value="Transpep_catalytic_dom"/>
</dbReference>
<dbReference type="UniPathway" id="UPA00219"/>
<dbReference type="InterPro" id="IPR005490">
    <property type="entry name" value="LD_TPept_cat_dom"/>
</dbReference>
<sequence>MKKIYPLFISILIYLGCANNTNPKFFSTEESIKNALQNESLLENWDIDENRIALLEAIRKSIEEGLFPEDYHYSELLKYEDSIVLTPDQKENYHKLLTIALIKYSSHLKNGKLDANEIYSDWEITPKPIVTDSILTTILAKKQVDSLINNSKPQHYIYKGLKKALLKINTMPNEIFDTIKPKLNEKLYFGLKNSNTIAKIKKRLRLWGDLKPNDTLSNKTFDENLKKAIIQFQNRHGLQTDGRIGLGTLKALNHSKEYRKQQIMVNLERWRWFPSDLGTNYLAVNLTDFQLQVVENNDTTKTYRVVIGQPKRKTPILSSKVDNIIFNPTWTVPPTIIKEDLIPAATKNRSYFYKSKIKIFNSKNKEIAPYEWKPEDALSYKYVQNPGYNNSLGLVKINFSNKHLVFMHDTNHRDLFENQYRALSSGCVRIEKPLPLAEYLLKDKLKKQYIKEEIIQKNKPKGSTPIFKKKLIEVPTYSLAEIDTIIQKKETKAVKVSQNFGIHFLYFTAWSDKGNLQFRNDIYQYDSELYTRLSSQFTSDIISSSRMINK</sequence>
<dbReference type="PANTHER" id="PTHR41533">
    <property type="entry name" value="L,D-TRANSPEPTIDASE HI_1667-RELATED"/>
    <property type="match status" value="1"/>
</dbReference>
<evidence type="ECO:0000313" key="9">
    <source>
        <dbReference type="EMBL" id="OWP75352.1"/>
    </source>
</evidence>
<dbReference type="Proteomes" id="UP000198034">
    <property type="component" value="Unassembled WGS sequence"/>
</dbReference>
<dbReference type="InterPro" id="IPR036366">
    <property type="entry name" value="PGBDSf"/>
</dbReference>
<dbReference type="PANTHER" id="PTHR41533:SF2">
    <property type="entry name" value="BLR7131 PROTEIN"/>
    <property type="match status" value="1"/>
</dbReference>
<evidence type="ECO:0000256" key="3">
    <source>
        <dbReference type="ARBA" id="ARBA00022679"/>
    </source>
</evidence>
<evidence type="ECO:0000256" key="1">
    <source>
        <dbReference type="ARBA" id="ARBA00004752"/>
    </source>
</evidence>
<dbReference type="SUPFAM" id="SSF47090">
    <property type="entry name" value="PGBD-like"/>
    <property type="match status" value="1"/>
</dbReference>
<evidence type="ECO:0000256" key="7">
    <source>
        <dbReference type="PROSITE-ProRule" id="PRU01373"/>
    </source>
</evidence>
<dbReference type="Gene3D" id="1.10.101.10">
    <property type="entry name" value="PGBD-like superfamily/PGBD"/>
    <property type="match status" value="1"/>
</dbReference>
<dbReference type="OrthoDB" id="9778545at2"/>
<dbReference type="InterPro" id="IPR052905">
    <property type="entry name" value="LD-transpeptidase_YkuD-like"/>
</dbReference>
<dbReference type="Pfam" id="PF20142">
    <property type="entry name" value="Scaffold"/>
    <property type="match status" value="1"/>
</dbReference>
<evidence type="ECO:0000313" key="10">
    <source>
        <dbReference type="Proteomes" id="UP000198034"/>
    </source>
</evidence>
<comment type="pathway">
    <text evidence="1 7">Cell wall biogenesis; peptidoglycan biosynthesis.</text>
</comment>
<comment type="caution">
    <text evidence="9">The sequence shown here is derived from an EMBL/GenBank/DDBJ whole genome shotgun (WGS) entry which is preliminary data.</text>
</comment>
<dbReference type="Pfam" id="PF03734">
    <property type="entry name" value="YkuD"/>
    <property type="match status" value="1"/>
</dbReference>
<dbReference type="CDD" id="cd16913">
    <property type="entry name" value="YkuD_like"/>
    <property type="match status" value="1"/>
</dbReference>
<dbReference type="GO" id="GO:0016740">
    <property type="term" value="F:transferase activity"/>
    <property type="evidence" value="ECO:0007669"/>
    <property type="project" value="UniProtKB-KW"/>
</dbReference>
<keyword evidence="4 7" id="KW-0133">Cell shape</keyword>
<name>A0A246G8L3_9FLAO</name>
<feature type="domain" description="L,D-TPase catalytic" evidence="8">
    <location>
        <begin position="280"/>
        <end position="455"/>
    </location>
</feature>
<evidence type="ECO:0000256" key="4">
    <source>
        <dbReference type="ARBA" id="ARBA00022960"/>
    </source>
</evidence>
<dbReference type="InterPro" id="IPR036365">
    <property type="entry name" value="PGBD-like_sf"/>
</dbReference>